<dbReference type="InParanoid" id="A0A136IQ35"/>
<protein>
    <submittedName>
        <fullName evidence="1">Uncharacterized protein</fullName>
    </submittedName>
</protein>
<dbReference type="Proteomes" id="UP000070501">
    <property type="component" value="Unassembled WGS sequence"/>
</dbReference>
<dbReference type="EMBL" id="KQ964264">
    <property type="protein sequence ID" value="KXJ87041.1"/>
    <property type="molecule type" value="Genomic_DNA"/>
</dbReference>
<name>A0A136IQ35_9PEZI</name>
<dbReference type="AlphaFoldDB" id="A0A136IQ35"/>
<proteinExistence type="predicted"/>
<dbReference type="OrthoDB" id="10593602at2759"/>
<accession>A0A136IQ35</accession>
<keyword evidence="2" id="KW-1185">Reference proteome</keyword>
<evidence type="ECO:0000313" key="1">
    <source>
        <dbReference type="EMBL" id="KXJ87041.1"/>
    </source>
</evidence>
<gene>
    <name evidence="1" type="ORF">Micbo1qcDRAFT_208440</name>
</gene>
<reference evidence="2" key="1">
    <citation type="submission" date="2016-02" db="EMBL/GenBank/DDBJ databases">
        <title>Draft genome sequence of Microdochium bolleyi, a fungal endophyte of beachgrass.</title>
        <authorList>
            <consortium name="DOE Joint Genome Institute"/>
            <person name="David A.S."/>
            <person name="May G."/>
            <person name="Haridas S."/>
            <person name="Lim J."/>
            <person name="Wang M."/>
            <person name="Labutti K."/>
            <person name="Lipzen A."/>
            <person name="Barry K."/>
            <person name="Grigoriev I.V."/>
        </authorList>
    </citation>
    <scope>NUCLEOTIDE SEQUENCE [LARGE SCALE GENOMIC DNA]</scope>
    <source>
        <strain evidence="2">J235TASD1</strain>
    </source>
</reference>
<evidence type="ECO:0000313" key="2">
    <source>
        <dbReference type="Proteomes" id="UP000070501"/>
    </source>
</evidence>
<organism evidence="1 2">
    <name type="scientific">Microdochium bolleyi</name>
    <dbReference type="NCBI Taxonomy" id="196109"/>
    <lineage>
        <taxon>Eukaryota</taxon>
        <taxon>Fungi</taxon>
        <taxon>Dikarya</taxon>
        <taxon>Ascomycota</taxon>
        <taxon>Pezizomycotina</taxon>
        <taxon>Sordariomycetes</taxon>
        <taxon>Xylariomycetidae</taxon>
        <taxon>Xylariales</taxon>
        <taxon>Microdochiaceae</taxon>
        <taxon>Microdochium</taxon>
    </lineage>
</organism>
<sequence length="511" mass="56919">MASINPADPASAEVVDRRCHLSNLPEELICMIARFSAESYSPHKKAKSYSLLCRVSQRFAACVTGHLYQTINMNKFPFLCARSAPFAGGPALAKLLHTMASAPLLCEQIQNIDLHTPCEVSTSIARDMLRKSRLVFVQSHGQSFYNELRDTISADMRQDFISREALWAGCLALAIALAPNLRTLKLCAAWHHPALKFVLFTPNTSGNRIIDRIRNIYLRCYGRRLLPAPLGCQNLESLSMQKFRIAREDCYTDCQLSTRLDKCFLAEGAMPAVFLQQLIRGSTRLRELYVIDNFWGRQDGQEPDQEAYHCITPRQAGAILRAHGQSLVTLRICSRGQTPRAAWPAPAQGSIGSLCALSNVRTLCIDPRLLLPRRSRNPAALVACLPPHVEDLTLSSPTDRDYTLLLKQVGAIFPATMGSTWAGGLPRLNCIRLCPDTRNKFVTLRTLCDTDEQKGQELEAVGIKARNAGWVCLSCKGGSIYDLVFFKGCGPHKIRQFLNEYPTLEPLDLSR</sequence>